<evidence type="ECO:0000313" key="4">
    <source>
        <dbReference type="EMBL" id="SEG73905.1"/>
    </source>
</evidence>
<dbReference type="EMBL" id="FNVO01000010">
    <property type="protein sequence ID" value="SEG73905.1"/>
    <property type="molecule type" value="Genomic_DNA"/>
</dbReference>
<dbReference type="Pfam" id="PF23493">
    <property type="entry name" value="CysS_C"/>
    <property type="match status" value="1"/>
</dbReference>
<dbReference type="Proteomes" id="UP000236723">
    <property type="component" value="Unassembled WGS sequence"/>
</dbReference>
<dbReference type="AlphaFoldDB" id="A0A1H6CMQ0"/>
<keyword evidence="1" id="KW-1133">Transmembrane helix</keyword>
<sequence length="244" mass="26320">MAAKPVDGVTVVRRERWERALVWVGLPLAGAVLGWLVWALAGWVASLRGLPMRGPFKAIDALPEPAALLGCLAVGVVLGAVFAAVAESEYVTVAVSDDEVVCTRGGDSQTVPRAEVSGVFVDDGRLVLLGHEAQELAVHSAREGADLPPTGRLADAFTAHGYPWLPGGDPYQDRYRRWVPDMPGLPLGADALLRARDRALSSGDKEESAQLRGELGRLGVVVREDGKKRQFWRTTRQSLDPQDR</sequence>
<feature type="transmembrane region" description="Helical" evidence="1">
    <location>
        <begin position="66"/>
        <end position="86"/>
    </location>
</feature>
<name>A0A1H6CMQ0_9ACTN</name>
<dbReference type="RefSeq" id="WP_103939877.1">
    <property type="nucleotide sequence ID" value="NZ_FNVO01000010.1"/>
</dbReference>
<proteinExistence type="predicted"/>
<keyword evidence="1" id="KW-0812">Transmembrane</keyword>
<accession>A0A1H6CMQ0</accession>
<dbReference type="InterPro" id="IPR057798">
    <property type="entry name" value="PH_YqeB"/>
</dbReference>
<dbReference type="Pfam" id="PF23494">
    <property type="entry name" value="bPH_10"/>
    <property type="match status" value="1"/>
</dbReference>
<evidence type="ECO:0000259" key="3">
    <source>
        <dbReference type="Pfam" id="PF23494"/>
    </source>
</evidence>
<gene>
    <name evidence="4" type="ORF">SAMN04489712_110168</name>
</gene>
<keyword evidence="5" id="KW-1185">Reference proteome</keyword>
<feature type="domain" description="YqeB PH" evidence="3">
    <location>
        <begin position="10"/>
        <end position="164"/>
    </location>
</feature>
<evidence type="ECO:0000313" key="5">
    <source>
        <dbReference type="Proteomes" id="UP000236723"/>
    </source>
</evidence>
<organism evidence="4 5">
    <name type="scientific">Thermomonospora echinospora</name>
    <dbReference type="NCBI Taxonomy" id="1992"/>
    <lineage>
        <taxon>Bacteria</taxon>
        <taxon>Bacillati</taxon>
        <taxon>Actinomycetota</taxon>
        <taxon>Actinomycetes</taxon>
        <taxon>Streptosporangiales</taxon>
        <taxon>Thermomonosporaceae</taxon>
        <taxon>Thermomonospora</taxon>
    </lineage>
</organism>
<keyword evidence="1" id="KW-0472">Membrane</keyword>
<dbReference type="InterPro" id="IPR056411">
    <property type="entry name" value="CysS_C"/>
</dbReference>
<dbReference type="OrthoDB" id="5145029at2"/>
<feature type="domain" description="Cysteinyl-tRNA ligase anticodon binding" evidence="2">
    <location>
        <begin position="182"/>
        <end position="233"/>
    </location>
</feature>
<protein>
    <submittedName>
        <fullName evidence="4">Uncharacterized protein</fullName>
    </submittedName>
</protein>
<evidence type="ECO:0000259" key="2">
    <source>
        <dbReference type="Pfam" id="PF23493"/>
    </source>
</evidence>
<evidence type="ECO:0000256" key="1">
    <source>
        <dbReference type="SAM" id="Phobius"/>
    </source>
</evidence>
<reference evidence="5" key="1">
    <citation type="submission" date="2016-10" db="EMBL/GenBank/DDBJ databases">
        <authorList>
            <person name="Varghese N."/>
            <person name="Submissions S."/>
        </authorList>
    </citation>
    <scope>NUCLEOTIDE SEQUENCE [LARGE SCALE GENOMIC DNA]</scope>
    <source>
        <strain evidence="5">DSM 43163</strain>
    </source>
</reference>
<feature type="transmembrane region" description="Helical" evidence="1">
    <location>
        <begin position="20"/>
        <end position="45"/>
    </location>
</feature>